<name>H5TWE7_9ACTN</name>
<feature type="compositionally biased region" description="Low complexity" evidence="1">
    <location>
        <begin position="590"/>
        <end position="620"/>
    </location>
</feature>
<feature type="region of interest" description="Disordered" evidence="1">
    <location>
        <begin position="668"/>
        <end position="708"/>
    </location>
</feature>
<feature type="region of interest" description="Disordered" evidence="1">
    <location>
        <begin position="586"/>
        <end position="655"/>
    </location>
</feature>
<gene>
    <name evidence="3" type="ORF">GOSPT_022_01490</name>
</gene>
<feature type="domain" description="DUF222" evidence="2">
    <location>
        <begin position="67"/>
        <end position="394"/>
    </location>
</feature>
<organism evidence="3 4">
    <name type="scientific">Gordonia sputi NBRC 100414</name>
    <dbReference type="NCBI Taxonomy" id="1089453"/>
    <lineage>
        <taxon>Bacteria</taxon>
        <taxon>Bacillati</taxon>
        <taxon>Actinomycetota</taxon>
        <taxon>Actinomycetes</taxon>
        <taxon>Mycobacteriales</taxon>
        <taxon>Gordoniaceae</taxon>
        <taxon>Gordonia</taxon>
    </lineage>
</organism>
<dbReference type="eggNOG" id="COG1403">
    <property type="taxonomic scope" value="Bacteria"/>
</dbReference>
<accession>H5TWE7</accession>
<dbReference type="InterPro" id="IPR003870">
    <property type="entry name" value="DUF222"/>
</dbReference>
<proteinExistence type="predicted"/>
<dbReference type="Proteomes" id="UP000005845">
    <property type="component" value="Unassembled WGS sequence"/>
</dbReference>
<reference evidence="3 4" key="1">
    <citation type="submission" date="2012-02" db="EMBL/GenBank/DDBJ databases">
        <title>Whole genome shotgun sequence of Gordonia sputi NBRC 100414.</title>
        <authorList>
            <person name="Yoshida I."/>
            <person name="Hosoyama A."/>
            <person name="Tsuchikane K."/>
            <person name="Katsumata H."/>
            <person name="Yamazaki S."/>
            <person name="Fujita N."/>
        </authorList>
    </citation>
    <scope>NUCLEOTIDE SEQUENCE [LARGE SCALE GENOMIC DNA]</scope>
    <source>
        <strain evidence="3 4">NBRC 100414</strain>
    </source>
</reference>
<evidence type="ECO:0000313" key="4">
    <source>
        <dbReference type="Proteomes" id="UP000005845"/>
    </source>
</evidence>
<dbReference type="AlphaFoldDB" id="H5TWE7"/>
<dbReference type="Pfam" id="PF02720">
    <property type="entry name" value="DUF222"/>
    <property type="match status" value="1"/>
</dbReference>
<evidence type="ECO:0000256" key="1">
    <source>
        <dbReference type="SAM" id="MobiDB-lite"/>
    </source>
</evidence>
<feature type="region of interest" description="Disordered" evidence="1">
    <location>
        <begin position="523"/>
        <end position="550"/>
    </location>
</feature>
<dbReference type="CDD" id="cd00085">
    <property type="entry name" value="HNHc"/>
    <property type="match status" value="1"/>
</dbReference>
<comment type="caution">
    <text evidence="3">The sequence shown here is derived from an EMBL/GenBank/DDBJ whole genome shotgun (WGS) entry which is preliminary data.</text>
</comment>
<sequence>MNSKRNSSDGGSGGVPSALGSSVLASAAVGSADAVVAEKLSRLAAVLDELATVDVSLVSDDVLVEATVEAERLALRTAGAVTDRLVVEASDRDLPHSLGFRDIRNFMGQRLHIGDPAARYQVIAATGSFTTICGDRLPPACPTLAGYVVEGRVAGAHVRAVLEVLEAIPGEVSAETKAAAEAQMAGYAVQFTPAEITNLGSRLLAHLDPDGTLTNPKDRKRRRRLWVNRQNAQLMSRLTADLDPIARARLDAVLDSWAKPGMNNPDDPDSPVGPITTANAEQVAAAALRDQRSPAQRNHDAFSALLGQVLESGMLGNTHRGLPIQVIVTTSLHELEAQAGIAQTTSGTLLPIGDVIEMAASAGASQYLAVFGEHTSIPLYLGRSKRIATLGQRLASFASPGGKMCSAPGCNQPASRVQMHHAAKDWADGGLTDIDQSVPACDVHNRRVGPKPGQFTTRMITEGPDTGRVAWRLNAKPGMPENPERINRIADVKADFHDYLTAEHISNEAAAAARAAAAGIGTARTQPIPRPSPTQPTLRSARGARVQPTRRSWRMRWVPGWCRRPRWQTRPAGASSSHSWARCPPAIHRASAGGSTSNGTSLIHPTPTRPQTRTHQQARPHQLAPGGSTTSTHQEESTHRWPTPPDQRSPDHRANPADTLAQLAGRAVESGCAATRPHPATTPRWRGRRGRSIGRPASSAKPLLPLVR</sequence>
<evidence type="ECO:0000259" key="2">
    <source>
        <dbReference type="Pfam" id="PF02720"/>
    </source>
</evidence>
<dbReference type="RefSeq" id="WP_005202884.1">
    <property type="nucleotide sequence ID" value="NZ_BAFC01000022.1"/>
</dbReference>
<dbReference type="InterPro" id="IPR003615">
    <property type="entry name" value="HNH_nuc"/>
</dbReference>
<protein>
    <recommendedName>
        <fullName evidence="2">DUF222 domain-containing protein</fullName>
    </recommendedName>
</protein>
<dbReference type="EMBL" id="BAFC01000022">
    <property type="protein sequence ID" value="GAB37805.1"/>
    <property type="molecule type" value="Genomic_DNA"/>
</dbReference>
<evidence type="ECO:0000313" key="3">
    <source>
        <dbReference type="EMBL" id="GAB37805.1"/>
    </source>
</evidence>
<keyword evidence="4" id="KW-1185">Reference proteome</keyword>